<dbReference type="GO" id="GO:0046677">
    <property type="term" value="P:response to antibiotic"/>
    <property type="evidence" value="ECO:0007669"/>
    <property type="project" value="UniProtKB-UniRule"/>
</dbReference>
<comment type="caution">
    <text evidence="10">The sequence shown here is derived from an EMBL/GenBank/DDBJ whole genome shotgun (WGS) entry which is preliminary data.</text>
</comment>
<evidence type="ECO:0000256" key="3">
    <source>
        <dbReference type="ARBA" id="ARBA00018879"/>
    </source>
</evidence>
<dbReference type="Gene3D" id="3.40.710.10">
    <property type="entry name" value="DD-peptidase/beta-lactamase superfamily"/>
    <property type="match status" value="1"/>
</dbReference>
<keyword evidence="11" id="KW-1185">Reference proteome</keyword>
<dbReference type="RefSeq" id="WP_229865035.1">
    <property type="nucleotide sequence ID" value="NZ_BJND01000041.1"/>
</dbReference>
<dbReference type="PRINTS" id="PR00118">
    <property type="entry name" value="BLACTAMASEA"/>
</dbReference>
<evidence type="ECO:0000259" key="9">
    <source>
        <dbReference type="Pfam" id="PF13354"/>
    </source>
</evidence>
<dbReference type="NCBIfam" id="NF033103">
    <property type="entry name" value="bla_class_A"/>
    <property type="match status" value="1"/>
</dbReference>
<comment type="similarity">
    <text evidence="1 6">Belongs to the class-A beta-lactamase family.</text>
</comment>
<comment type="catalytic activity">
    <reaction evidence="6">
        <text>a beta-lactam + H2O = a substituted beta-amino acid</text>
        <dbReference type="Rhea" id="RHEA:20401"/>
        <dbReference type="ChEBI" id="CHEBI:15377"/>
        <dbReference type="ChEBI" id="CHEBI:35627"/>
        <dbReference type="ChEBI" id="CHEBI:140347"/>
        <dbReference type="EC" id="3.5.2.6"/>
    </reaction>
</comment>
<feature type="chain" id="PRO_5021251480" description="Beta-lactamase" evidence="8">
    <location>
        <begin position="23"/>
        <end position="303"/>
    </location>
</feature>
<dbReference type="PROSITE" id="PS51257">
    <property type="entry name" value="PROKAR_LIPOPROTEIN"/>
    <property type="match status" value="1"/>
</dbReference>
<feature type="domain" description="Beta-lactamase class A catalytic" evidence="9">
    <location>
        <begin position="63"/>
        <end position="277"/>
    </location>
</feature>
<dbReference type="PANTHER" id="PTHR35333">
    <property type="entry name" value="BETA-LACTAMASE"/>
    <property type="match status" value="1"/>
</dbReference>
<feature type="region of interest" description="Disordered" evidence="7">
    <location>
        <begin position="26"/>
        <end position="46"/>
    </location>
</feature>
<evidence type="ECO:0000313" key="11">
    <source>
        <dbReference type="Proteomes" id="UP000317881"/>
    </source>
</evidence>
<feature type="signal peptide" evidence="8">
    <location>
        <begin position="1"/>
        <end position="22"/>
    </location>
</feature>
<dbReference type="PANTHER" id="PTHR35333:SF3">
    <property type="entry name" value="BETA-LACTAMASE-TYPE TRANSPEPTIDASE FOLD CONTAINING PROTEIN"/>
    <property type="match status" value="1"/>
</dbReference>
<proteinExistence type="inferred from homology"/>
<evidence type="ECO:0000256" key="5">
    <source>
        <dbReference type="ARBA" id="ARBA00023251"/>
    </source>
</evidence>
<evidence type="ECO:0000313" key="10">
    <source>
        <dbReference type="EMBL" id="GEC07614.1"/>
    </source>
</evidence>
<keyword evidence="5 6" id="KW-0046">Antibiotic resistance</keyword>
<gene>
    <name evidence="10" type="primary">blaC</name>
    <name evidence="10" type="ORF">SSP24_52690</name>
</gene>
<evidence type="ECO:0000256" key="8">
    <source>
        <dbReference type="SAM" id="SignalP"/>
    </source>
</evidence>
<evidence type="ECO:0000256" key="6">
    <source>
        <dbReference type="RuleBase" id="RU361140"/>
    </source>
</evidence>
<dbReference type="InterPro" id="IPR006311">
    <property type="entry name" value="TAT_signal"/>
</dbReference>
<evidence type="ECO:0000256" key="1">
    <source>
        <dbReference type="ARBA" id="ARBA00009009"/>
    </source>
</evidence>
<dbReference type="Proteomes" id="UP000317881">
    <property type="component" value="Unassembled WGS sequence"/>
</dbReference>
<dbReference type="GO" id="GO:0030655">
    <property type="term" value="P:beta-lactam antibiotic catabolic process"/>
    <property type="evidence" value="ECO:0007669"/>
    <property type="project" value="InterPro"/>
</dbReference>
<evidence type="ECO:0000256" key="2">
    <source>
        <dbReference type="ARBA" id="ARBA00012865"/>
    </source>
</evidence>
<dbReference type="InterPro" id="IPR000871">
    <property type="entry name" value="Beta-lactam_class-A"/>
</dbReference>
<dbReference type="EC" id="3.5.2.6" evidence="2 6"/>
<protein>
    <recommendedName>
        <fullName evidence="3 6">Beta-lactamase</fullName>
        <ecNumber evidence="2 6">3.5.2.6</ecNumber>
    </recommendedName>
</protein>
<sequence length="303" mass="32763">MPGLSRRQLLLGAVLVPLGASACDRAAPEERASARPPRPSSTRTPDLSRYAALERRHGARLGVFALATGTGATLNYRADDRFALCSTFKALAAAAVLHEHPLSHLNQRVTYTRAELQSYSPISEDHIETGMTVRELCDAAVRYSDNTAGNLLMRDVGGPAGLTAYLRGLGDKVSRMDHYEPELNGMAPGDPRDTTTPRAIATTYRDLVLGDALTPDRRALLKDWLVRNTTGAKRIRAGVPKGWTVADKTGTGEYGRANDIGIVWPPHTEPLVLAVMTDRSGHDTPPREALLAEATRLVVADLI</sequence>
<dbReference type="SUPFAM" id="SSF56601">
    <property type="entry name" value="beta-lactamase/transpeptidase-like"/>
    <property type="match status" value="1"/>
</dbReference>
<dbReference type="EMBL" id="BJND01000041">
    <property type="protein sequence ID" value="GEC07614.1"/>
    <property type="molecule type" value="Genomic_DNA"/>
</dbReference>
<dbReference type="GO" id="GO:0008800">
    <property type="term" value="F:beta-lactamase activity"/>
    <property type="evidence" value="ECO:0007669"/>
    <property type="project" value="UniProtKB-UniRule"/>
</dbReference>
<dbReference type="AlphaFoldDB" id="A0A4Y3VL17"/>
<name>A0A4Y3VL17_9ACTN</name>
<dbReference type="Pfam" id="PF13354">
    <property type="entry name" value="Beta-lactamase2"/>
    <property type="match status" value="1"/>
</dbReference>
<organism evidence="10 11">
    <name type="scientific">Streptomyces spinoverrucosus</name>
    <dbReference type="NCBI Taxonomy" id="284043"/>
    <lineage>
        <taxon>Bacteria</taxon>
        <taxon>Bacillati</taxon>
        <taxon>Actinomycetota</taxon>
        <taxon>Actinomycetes</taxon>
        <taxon>Kitasatosporales</taxon>
        <taxon>Streptomycetaceae</taxon>
        <taxon>Streptomyces</taxon>
    </lineage>
</organism>
<reference evidence="10 11" key="1">
    <citation type="submission" date="2019-06" db="EMBL/GenBank/DDBJ databases">
        <title>Whole genome shotgun sequence of Streptomyces spinoverrucosus NBRC 14228.</title>
        <authorList>
            <person name="Hosoyama A."/>
            <person name="Uohara A."/>
            <person name="Ohji S."/>
            <person name="Ichikawa N."/>
        </authorList>
    </citation>
    <scope>NUCLEOTIDE SEQUENCE [LARGE SCALE GENOMIC DNA]</scope>
    <source>
        <strain evidence="10 11">NBRC 14228</strain>
    </source>
</reference>
<dbReference type="InterPro" id="IPR045155">
    <property type="entry name" value="Beta-lactam_cat"/>
</dbReference>
<keyword evidence="8" id="KW-0732">Signal</keyword>
<dbReference type="PROSITE" id="PS00146">
    <property type="entry name" value="BETA_LACTAMASE_A"/>
    <property type="match status" value="1"/>
</dbReference>
<keyword evidence="4 6" id="KW-0378">Hydrolase</keyword>
<dbReference type="InterPro" id="IPR023650">
    <property type="entry name" value="Beta-lactam_class-A_AS"/>
</dbReference>
<evidence type="ECO:0000256" key="4">
    <source>
        <dbReference type="ARBA" id="ARBA00022801"/>
    </source>
</evidence>
<dbReference type="InterPro" id="IPR012338">
    <property type="entry name" value="Beta-lactam/transpept-like"/>
</dbReference>
<dbReference type="PROSITE" id="PS51318">
    <property type="entry name" value="TAT"/>
    <property type="match status" value="1"/>
</dbReference>
<accession>A0A4Y3VL17</accession>
<evidence type="ECO:0000256" key="7">
    <source>
        <dbReference type="SAM" id="MobiDB-lite"/>
    </source>
</evidence>